<dbReference type="RefSeq" id="WP_406579021.1">
    <property type="nucleotide sequence ID" value="NZ_JBJHQH010000002.1"/>
</dbReference>
<comment type="caution">
    <text evidence="1">The sequence shown here is derived from an EMBL/GenBank/DDBJ whole genome shotgun (WGS) entry which is preliminary data.</text>
</comment>
<dbReference type="Proteomes" id="UP001623041">
    <property type="component" value="Unassembled WGS sequence"/>
</dbReference>
<name>A0ABW8RA44_9BACI</name>
<reference evidence="1 2" key="1">
    <citation type="submission" date="2024-11" db="EMBL/GenBank/DDBJ databases">
        <authorList>
            <person name="Lucas J.A."/>
        </authorList>
    </citation>
    <scope>NUCLEOTIDE SEQUENCE [LARGE SCALE GENOMIC DNA]</scope>
    <source>
        <strain evidence="1 2">Z 5.4</strain>
    </source>
</reference>
<proteinExistence type="predicted"/>
<gene>
    <name evidence="1" type="ORF">ACJEBI_02280</name>
</gene>
<evidence type="ECO:0000313" key="2">
    <source>
        <dbReference type="Proteomes" id="UP001623041"/>
    </source>
</evidence>
<accession>A0ABW8RA44</accession>
<sequence>MNEEVALCVQLNHKEKVNNLYLVRTQSIKPFDFTDEEIGAKASFRVIKKKETSPGSLTNESEELVTFITDEVAIVQKKTETGYDFVLLLNKREISVIASIDEVVLQTENGLLKMKEKAEEYEAVNNVRKKNMAIIRRRGIRKIIRGGTVFQENGIVGPIRILLEGIKRKVPVFSPAALDFIGPGDQNQTIFTRRDGEGAYP</sequence>
<evidence type="ECO:0000313" key="1">
    <source>
        <dbReference type="EMBL" id="MFK9090310.1"/>
    </source>
</evidence>
<protein>
    <submittedName>
        <fullName evidence="1">Uncharacterized protein</fullName>
    </submittedName>
</protein>
<dbReference type="EMBL" id="JBJHQH010000002">
    <property type="protein sequence ID" value="MFK9090310.1"/>
    <property type="molecule type" value="Genomic_DNA"/>
</dbReference>
<keyword evidence="2" id="KW-1185">Reference proteome</keyword>
<organism evidence="1 2">
    <name type="scientific">Bacillus salipaludis</name>
    <dbReference type="NCBI Taxonomy" id="2547811"/>
    <lineage>
        <taxon>Bacteria</taxon>
        <taxon>Bacillati</taxon>
        <taxon>Bacillota</taxon>
        <taxon>Bacilli</taxon>
        <taxon>Bacillales</taxon>
        <taxon>Bacillaceae</taxon>
        <taxon>Bacillus</taxon>
    </lineage>
</organism>